<dbReference type="InterPro" id="IPR016159">
    <property type="entry name" value="Cullin_repeat-like_dom_sf"/>
</dbReference>
<evidence type="ECO:0000259" key="2">
    <source>
        <dbReference type="Pfam" id="PF00888"/>
    </source>
</evidence>
<dbReference type="Proteomes" id="UP000001396">
    <property type="component" value="Unassembled WGS sequence"/>
</dbReference>
<dbReference type="EMBL" id="ADBJ01000031">
    <property type="protein sequence ID" value="EFA80076.1"/>
    <property type="molecule type" value="Genomic_DNA"/>
</dbReference>
<dbReference type="InParanoid" id="D3BDU5"/>
<organism evidence="3 4">
    <name type="scientific">Heterostelium pallidum (strain ATCC 26659 / Pp 5 / PN500)</name>
    <name type="common">Cellular slime mold</name>
    <name type="synonym">Polysphondylium pallidum</name>
    <dbReference type="NCBI Taxonomy" id="670386"/>
    <lineage>
        <taxon>Eukaryota</taxon>
        <taxon>Amoebozoa</taxon>
        <taxon>Evosea</taxon>
        <taxon>Eumycetozoa</taxon>
        <taxon>Dictyostelia</taxon>
        <taxon>Acytosteliales</taxon>
        <taxon>Acytosteliaceae</taxon>
        <taxon>Heterostelium</taxon>
    </lineage>
</organism>
<dbReference type="Gene3D" id="1.20.1310.10">
    <property type="entry name" value="Cullin Repeats"/>
    <property type="match status" value="1"/>
</dbReference>
<keyword evidence="4" id="KW-1185">Reference proteome</keyword>
<dbReference type="Pfam" id="PF00888">
    <property type="entry name" value="Cullin"/>
    <property type="match status" value="1"/>
</dbReference>
<sequence>MTDFENQRILCLESVRLVLDNSNITPKEYMPDLPETLYEEIKSTIENYLFMARSEQFNTSVSYTNEELFDSFKSLWSNFKKSVRLLSNILEPLSRVDPYVKQNIISLGFTHFKSIIIESTSIASIVLIDQNKEM</sequence>
<protein>
    <recommendedName>
        <fullName evidence="2">Cullin N-terminal domain-containing protein</fullName>
    </recommendedName>
</protein>
<comment type="similarity">
    <text evidence="1">Belongs to the cullin family.</text>
</comment>
<dbReference type="SUPFAM" id="SSF74788">
    <property type="entry name" value="Cullin repeat-like"/>
    <property type="match status" value="1"/>
</dbReference>
<reference evidence="3 4" key="1">
    <citation type="journal article" date="2011" name="Genome Res.">
        <title>Phylogeny-wide analysis of social amoeba genomes highlights ancient origins for complex intercellular communication.</title>
        <authorList>
            <person name="Heidel A.J."/>
            <person name="Lawal H.M."/>
            <person name="Felder M."/>
            <person name="Schilde C."/>
            <person name="Helps N.R."/>
            <person name="Tunggal B."/>
            <person name="Rivero F."/>
            <person name="John U."/>
            <person name="Schleicher M."/>
            <person name="Eichinger L."/>
            <person name="Platzer M."/>
            <person name="Noegel A.A."/>
            <person name="Schaap P."/>
            <person name="Gloeckner G."/>
        </authorList>
    </citation>
    <scope>NUCLEOTIDE SEQUENCE [LARGE SCALE GENOMIC DNA]</scope>
    <source>
        <strain evidence="4">ATCC 26659 / Pp 5 / PN500</strain>
    </source>
</reference>
<proteinExistence type="inferred from homology"/>
<comment type="caution">
    <text evidence="3">The sequence shown here is derived from an EMBL/GenBank/DDBJ whole genome shotgun (WGS) entry which is preliminary data.</text>
</comment>
<feature type="domain" description="Cullin N-terminal" evidence="2">
    <location>
        <begin position="32"/>
        <end position="126"/>
    </location>
</feature>
<evidence type="ECO:0000256" key="1">
    <source>
        <dbReference type="ARBA" id="ARBA00006019"/>
    </source>
</evidence>
<name>D3BDU5_HETP5</name>
<accession>D3BDU5</accession>
<dbReference type="AlphaFoldDB" id="D3BDU5"/>
<evidence type="ECO:0000313" key="4">
    <source>
        <dbReference type="Proteomes" id="UP000001396"/>
    </source>
</evidence>
<dbReference type="InterPro" id="IPR001373">
    <property type="entry name" value="Cullin_N"/>
</dbReference>
<gene>
    <name evidence="3" type="ORF">PPL_06898</name>
</gene>
<dbReference type="RefSeq" id="XP_020432196.1">
    <property type="nucleotide sequence ID" value="XM_020577748.1"/>
</dbReference>
<evidence type="ECO:0000313" key="3">
    <source>
        <dbReference type="EMBL" id="EFA80076.1"/>
    </source>
</evidence>
<dbReference type="GeneID" id="31362379"/>